<comment type="caution">
    <text evidence="2">The sequence shown here is derived from an EMBL/GenBank/DDBJ whole genome shotgun (WGS) entry which is preliminary data.</text>
</comment>
<organism evidence="2 3">
    <name type="scientific">Lates japonicus</name>
    <name type="common">Japanese lates</name>
    <dbReference type="NCBI Taxonomy" id="270547"/>
    <lineage>
        <taxon>Eukaryota</taxon>
        <taxon>Metazoa</taxon>
        <taxon>Chordata</taxon>
        <taxon>Craniata</taxon>
        <taxon>Vertebrata</taxon>
        <taxon>Euteleostomi</taxon>
        <taxon>Actinopterygii</taxon>
        <taxon>Neopterygii</taxon>
        <taxon>Teleostei</taxon>
        <taxon>Neoteleostei</taxon>
        <taxon>Acanthomorphata</taxon>
        <taxon>Carangaria</taxon>
        <taxon>Carangaria incertae sedis</taxon>
        <taxon>Centropomidae</taxon>
        <taxon>Lates</taxon>
    </lineage>
</organism>
<feature type="region of interest" description="Disordered" evidence="1">
    <location>
        <begin position="37"/>
        <end position="67"/>
    </location>
</feature>
<dbReference type="AlphaFoldDB" id="A0AAD3REM2"/>
<reference evidence="2" key="1">
    <citation type="submission" date="2022-08" db="EMBL/GenBank/DDBJ databases">
        <title>Genome sequencing of akame (Lates japonicus).</title>
        <authorList>
            <person name="Hashiguchi Y."/>
            <person name="Takahashi H."/>
        </authorList>
    </citation>
    <scope>NUCLEOTIDE SEQUENCE</scope>
    <source>
        <strain evidence="2">Kochi</strain>
    </source>
</reference>
<accession>A0AAD3REM2</accession>
<dbReference type="EMBL" id="BRZM01000084">
    <property type="protein sequence ID" value="GLD65867.1"/>
    <property type="molecule type" value="Genomic_DNA"/>
</dbReference>
<name>A0AAD3REM2_LATJO</name>
<proteinExistence type="predicted"/>
<dbReference type="Proteomes" id="UP001279410">
    <property type="component" value="Unassembled WGS sequence"/>
</dbReference>
<protein>
    <submittedName>
        <fullName evidence="2">cAMP-regulated phosphoprotein 21 isoform X1</fullName>
    </submittedName>
</protein>
<feature type="compositionally biased region" description="Basic and acidic residues" evidence="1">
    <location>
        <begin position="39"/>
        <end position="55"/>
    </location>
</feature>
<sequence>MTEVAIESADALLKSCHLTSCDIISCPSPPPCLPPCNQRENEESHHDSKKLEQQKHCNQVQPKKKVK</sequence>
<evidence type="ECO:0000256" key="1">
    <source>
        <dbReference type="SAM" id="MobiDB-lite"/>
    </source>
</evidence>
<keyword evidence="3" id="KW-1185">Reference proteome</keyword>
<evidence type="ECO:0000313" key="3">
    <source>
        <dbReference type="Proteomes" id="UP001279410"/>
    </source>
</evidence>
<feature type="non-terminal residue" evidence="2">
    <location>
        <position position="1"/>
    </location>
</feature>
<gene>
    <name evidence="2" type="ORF">AKAME5_001730400</name>
</gene>
<evidence type="ECO:0000313" key="2">
    <source>
        <dbReference type="EMBL" id="GLD65867.1"/>
    </source>
</evidence>